<gene>
    <name evidence="3" type="ORF">EPH_0037240</name>
</gene>
<feature type="domain" description="SET" evidence="2">
    <location>
        <begin position="26"/>
        <end position="219"/>
    </location>
</feature>
<dbReference type="InterPro" id="IPR001214">
    <property type="entry name" value="SET_dom"/>
</dbReference>
<organism evidence="3 4">
    <name type="scientific">Eimeria praecox</name>
    <dbReference type="NCBI Taxonomy" id="51316"/>
    <lineage>
        <taxon>Eukaryota</taxon>
        <taxon>Sar</taxon>
        <taxon>Alveolata</taxon>
        <taxon>Apicomplexa</taxon>
        <taxon>Conoidasida</taxon>
        <taxon>Coccidia</taxon>
        <taxon>Eucoccidiorida</taxon>
        <taxon>Eimeriorina</taxon>
        <taxon>Eimeriidae</taxon>
        <taxon>Eimeria</taxon>
    </lineage>
</organism>
<dbReference type="Pfam" id="PF00856">
    <property type="entry name" value="SET"/>
    <property type="match status" value="1"/>
</dbReference>
<evidence type="ECO:0000313" key="4">
    <source>
        <dbReference type="Proteomes" id="UP000018201"/>
    </source>
</evidence>
<name>U6GRY0_9EIME</name>
<dbReference type="PANTHER" id="PTHR12197">
    <property type="entry name" value="HISTONE-LYSINE N-METHYLTRANSFERASE SMYD"/>
    <property type="match status" value="1"/>
</dbReference>
<dbReference type="AlphaFoldDB" id="U6GRY0"/>
<dbReference type="InterPro" id="IPR050869">
    <property type="entry name" value="H3K4_H4K5_MeTrfase"/>
</dbReference>
<dbReference type="PROSITE" id="PS50280">
    <property type="entry name" value="SET"/>
    <property type="match status" value="1"/>
</dbReference>
<proteinExistence type="predicted"/>
<evidence type="ECO:0000256" key="1">
    <source>
        <dbReference type="SAM" id="MobiDB-lite"/>
    </source>
</evidence>
<dbReference type="VEuPathDB" id="ToxoDB:EPH_0037240"/>
<dbReference type="EMBL" id="HG692035">
    <property type="protein sequence ID" value="CDI81359.1"/>
    <property type="molecule type" value="Genomic_DNA"/>
</dbReference>
<keyword evidence="4" id="KW-1185">Reference proteome</keyword>
<dbReference type="OrthoDB" id="194358at2759"/>
<dbReference type="InterPro" id="IPR046341">
    <property type="entry name" value="SET_dom_sf"/>
</dbReference>
<dbReference type="SUPFAM" id="SSF82199">
    <property type="entry name" value="SET domain"/>
    <property type="match status" value="1"/>
</dbReference>
<sequence>MGRPSLLSVAESTALINNYCAEHHQGKLVCTLDPLKGRTLRANRSFQVGELILQEPPLHAVRLDLDNLVCTKLIRLCEEHAFTHPAIWYWCALNSVLVEGRDRPVDGLQAISRRQYDLLRILFIPDAVKPSSEAVTLVDCMGLRGVVEDIDMEIMIQVWLHNCFEHHQSPEGYAIYFMPSFCSHSCLPNALWCTDNDSNFRFFPRATIRAGDEVTLTYLSEDDMLRNTTHRRQLLEGAKDFKCMCESADEAGTEEGFDGALLKVQEEAAPIPEDQRFIPASRSTSDSPIPDERAPDTWRQTPAPQHLYPETARGSAERYSQRKRALAIERLLEDVFNSLERHEAELRDGLEQSPASSLSSGAGGPDRESHDIGNNSNESDEGAHELLQRLEVHELLCIVKRKWHLLEKKERRVLDATIKLTFSTHWLAAQWYRFLESVSSPRRKLLHLDRLIWQYRNLYPGLTPALAWAIWDVAQALFSLGENSRLRKSISFRRFADHCIVSSYYESVFILTILFGADGSFPVSIVSNYSDAVSECLERVNCESGLHFVY</sequence>
<dbReference type="CDD" id="cd20071">
    <property type="entry name" value="SET_SMYD"/>
    <property type="match status" value="1"/>
</dbReference>
<evidence type="ECO:0000313" key="3">
    <source>
        <dbReference type="EMBL" id="CDI81359.1"/>
    </source>
</evidence>
<feature type="region of interest" description="Disordered" evidence="1">
    <location>
        <begin position="270"/>
        <end position="318"/>
    </location>
</feature>
<accession>U6GRY0</accession>
<feature type="region of interest" description="Disordered" evidence="1">
    <location>
        <begin position="346"/>
        <end position="380"/>
    </location>
</feature>
<reference evidence="3" key="2">
    <citation type="submission" date="2013-10" db="EMBL/GenBank/DDBJ databases">
        <authorList>
            <person name="Aslett M."/>
        </authorList>
    </citation>
    <scope>NUCLEOTIDE SEQUENCE [LARGE SCALE GENOMIC DNA]</scope>
    <source>
        <strain evidence="3">Houghton</strain>
    </source>
</reference>
<reference evidence="3" key="1">
    <citation type="submission" date="2013-10" db="EMBL/GenBank/DDBJ databases">
        <title>Genomic analysis of the causative agents of coccidiosis in chickens.</title>
        <authorList>
            <person name="Reid A.J."/>
            <person name="Blake D."/>
            <person name="Billington K."/>
            <person name="Browne H."/>
            <person name="Dunn M."/>
            <person name="Hung S."/>
            <person name="Kawahara F."/>
            <person name="Miranda-Saavedra D."/>
            <person name="Mourier T."/>
            <person name="Nagra H."/>
            <person name="Otto T.D."/>
            <person name="Rawlings N."/>
            <person name="Sanchez A."/>
            <person name="Sanders M."/>
            <person name="Subramaniam C."/>
            <person name="Tay Y."/>
            <person name="Dear P."/>
            <person name="Doerig C."/>
            <person name="Gruber A."/>
            <person name="Parkinson J."/>
            <person name="Shirley M."/>
            <person name="Wan K.L."/>
            <person name="Berriman M."/>
            <person name="Tomley F."/>
            <person name="Pain A."/>
        </authorList>
    </citation>
    <scope>NUCLEOTIDE SEQUENCE [LARGE SCALE GENOMIC DNA]</scope>
    <source>
        <strain evidence="3">Houghton</strain>
    </source>
</reference>
<dbReference type="Gene3D" id="2.170.270.10">
    <property type="entry name" value="SET domain"/>
    <property type="match status" value="1"/>
</dbReference>
<evidence type="ECO:0000259" key="2">
    <source>
        <dbReference type="PROSITE" id="PS50280"/>
    </source>
</evidence>
<protein>
    <recommendedName>
        <fullName evidence="2">SET domain-containing protein</fullName>
    </recommendedName>
</protein>
<dbReference type="Proteomes" id="UP000018201">
    <property type="component" value="Unassembled WGS sequence"/>
</dbReference>